<evidence type="ECO:0000256" key="6">
    <source>
        <dbReference type="ARBA" id="ARBA00034754"/>
    </source>
</evidence>
<proteinExistence type="inferred from homology"/>
<dbReference type="EMBL" id="JBHSRD010000008">
    <property type="protein sequence ID" value="MFC6009280.1"/>
    <property type="molecule type" value="Genomic_DNA"/>
</dbReference>
<feature type="region of interest" description="Disordered" evidence="8">
    <location>
        <begin position="12"/>
        <end position="31"/>
    </location>
</feature>
<comment type="catalytic activity">
    <reaction evidence="7">
        <text>DNA(n) + a 2'-deoxyribonucleoside 5'-triphosphate = DNA(n+1) + diphosphate</text>
        <dbReference type="Rhea" id="RHEA:22508"/>
        <dbReference type="Rhea" id="RHEA-COMP:17339"/>
        <dbReference type="Rhea" id="RHEA-COMP:17340"/>
        <dbReference type="ChEBI" id="CHEBI:33019"/>
        <dbReference type="ChEBI" id="CHEBI:61560"/>
        <dbReference type="ChEBI" id="CHEBI:173112"/>
        <dbReference type="EC" id="2.7.7.7"/>
    </reaction>
</comment>
<evidence type="ECO:0000256" key="8">
    <source>
        <dbReference type="SAM" id="MobiDB-lite"/>
    </source>
</evidence>
<keyword evidence="3 10" id="KW-0548">Nucleotidyltransferase</keyword>
<name>A0ABW1JJX8_9ACTN</name>
<keyword evidence="4" id="KW-0235">DNA replication</keyword>
<dbReference type="GO" id="GO:0003887">
    <property type="term" value="F:DNA-directed DNA polymerase activity"/>
    <property type="evidence" value="ECO:0007669"/>
    <property type="project" value="UniProtKB-EC"/>
</dbReference>
<dbReference type="RefSeq" id="WP_378227147.1">
    <property type="nucleotide sequence ID" value="NZ_BAABFP010000007.1"/>
</dbReference>
<dbReference type="InterPro" id="IPR027417">
    <property type="entry name" value="P-loop_NTPase"/>
</dbReference>
<dbReference type="InterPro" id="IPR008921">
    <property type="entry name" value="DNA_pol3_clamp-load_cplx_C"/>
</dbReference>
<dbReference type="PANTHER" id="PTHR34388:SF1">
    <property type="entry name" value="DNA POLYMERASE III SUBUNIT DELTA"/>
    <property type="match status" value="1"/>
</dbReference>
<dbReference type="Pfam" id="PF21694">
    <property type="entry name" value="DNA_pol3_delta_C"/>
    <property type="match status" value="1"/>
</dbReference>
<evidence type="ECO:0000256" key="5">
    <source>
        <dbReference type="ARBA" id="ARBA00022932"/>
    </source>
</evidence>
<dbReference type="InterPro" id="IPR048466">
    <property type="entry name" value="DNA_pol3_delta-like_C"/>
</dbReference>
<keyword evidence="11" id="KW-1185">Reference proteome</keyword>
<dbReference type="NCBIfam" id="TIGR01128">
    <property type="entry name" value="holA"/>
    <property type="match status" value="1"/>
</dbReference>
<comment type="similarity">
    <text evidence="6">Belongs to the DNA polymerase HolA subunit family.</text>
</comment>
<dbReference type="EC" id="2.7.7.7" evidence="1"/>
<dbReference type="Gene3D" id="1.20.272.10">
    <property type="match status" value="1"/>
</dbReference>
<evidence type="ECO:0000256" key="2">
    <source>
        <dbReference type="ARBA" id="ARBA00022679"/>
    </source>
</evidence>
<evidence type="ECO:0000256" key="1">
    <source>
        <dbReference type="ARBA" id="ARBA00012417"/>
    </source>
</evidence>
<dbReference type="SUPFAM" id="SSF48019">
    <property type="entry name" value="post-AAA+ oligomerization domain-like"/>
    <property type="match status" value="1"/>
</dbReference>
<evidence type="ECO:0000256" key="3">
    <source>
        <dbReference type="ARBA" id="ARBA00022695"/>
    </source>
</evidence>
<accession>A0ABW1JJX8</accession>
<evidence type="ECO:0000259" key="9">
    <source>
        <dbReference type="Pfam" id="PF21694"/>
    </source>
</evidence>
<evidence type="ECO:0000256" key="4">
    <source>
        <dbReference type="ARBA" id="ARBA00022705"/>
    </source>
</evidence>
<evidence type="ECO:0000313" key="10">
    <source>
        <dbReference type="EMBL" id="MFC6009280.1"/>
    </source>
</evidence>
<feature type="domain" description="DNA polymerase III delta subunit-like C-terminal" evidence="9">
    <location>
        <begin position="232"/>
        <end position="335"/>
    </location>
</feature>
<dbReference type="PANTHER" id="PTHR34388">
    <property type="entry name" value="DNA POLYMERASE III SUBUNIT DELTA"/>
    <property type="match status" value="1"/>
</dbReference>
<dbReference type="Proteomes" id="UP001596189">
    <property type="component" value="Unassembled WGS sequence"/>
</dbReference>
<sequence length="365" mass="37900">MWEVSDTVAIMTPPARRAAGPSTGQPDVDPAGPLHLVTGPEDLLAERAVDRVVAAARAGDPSVQVVQVEPAGYVSGDLAAHASPSLFGEGTVLVLRALEDAPDELLEDAKALVLAPEPDVVLVLRHRSGQRGKGLLDAAKKAGAGVHDCPKITSDADKTTFVQGEFRRAGRRIAPEAVVALVEALGQDVRELASGCTQLMADTMPPDGAPQDAETVELDVVERYYGDRVEATGFKVADAAIAGQTDQALGLLRHALSSGVDPVPIVAVLALGLRSLAKVSSSSVGGMRSADVARDLGMAPWQVDKARRQLRAWTPSGLSDAIQAVAAADLAVKGGLPIKGRRAGDPVYAVEKAVLEIGAARRRTA</sequence>
<dbReference type="Gene3D" id="3.40.50.300">
    <property type="entry name" value="P-loop containing nucleotide triphosphate hydrolases"/>
    <property type="match status" value="1"/>
</dbReference>
<reference evidence="11" key="1">
    <citation type="journal article" date="2019" name="Int. J. Syst. Evol. Microbiol.">
        <title>The Global Catalogue of Microorganisms (GCM) 10K type strain sequencing project: providing services to taxonomists for standard genome sequencing and annotation.</title>
        <authorList>
            <consortium name="The Broad Institute Genomics Platform"/>
            <consortium name="The Broad Institute Genome Sequencing Center for Infectious Disease"/>
            <person name="Wu L."/>
            <person name="Ma J."/>
        </authorList>
    </citation>
    <scope>NUCLEOTIDE SEQUENCE [LARGE SCALE GENOMIC DNA]</scope>
    <source>
        <strain evidence="11">KACC 14249</strain>
    </source>
</reference>
<organism evidence="10 11">
    <name type="scientific">Angustibacter luteus</name>
    <dbReference type="NCBI Taxonomy" id="658456"/>
    <lineage>
        <taxon>Bacteria</taxon>
        <taxon>Bacillati</taxon>
        <taxon>Actinomycetota</taxon>
        <taxon>Actinomycetes</taxon>
        <taxon>Kineosporiales</taxon>
        <taxon>Kineosporiaceae</taxon>
    </lineage>
</organism>
<comment type="caution">
    <text evidence="10">The sequence shown here is derived from an EMBL/GenBank/DDBJ whole genome shotgun (WGS) entry which is preliminary data.</text>
</comment>
<dbReference type="InterPro" id="IPR005790">
    <property type="entry name" value="DNA_polIII_delta"/>
</dbReference>
<evidence type="ECO:0000256" key="7">
    <source>
        <dbReference type="ARBA" id="ARBA00049244"/>
    </source>
</evidence>
<protein>
    <recommendedName>
        <fullName evidence="1">DNA-directed DNA polymerase</fullName>
        <ecNumber evidence="1">2.7.7.7</ecNumber>
    </recommendedName>
</protein>
<keyword evidence="2 10" id="KW-0808">Transferase</keyword>
<evidence type="ECO:0000313" key="11">
    <source>
        <dbReference type="Proteomes" id="UP001596189"/>
    </source>
</evidence>
<keyword evidence="5" id="KW-0239">DNA-directed DNA polymerase</keyword>
<gene>
    <name evidence="10" type="primary">holA</name>
    <name evidence="10" type="ORF">ACFQDO_19290</name>
</gene>